<dbReference type="GO" id="GO:0020037">
    <property type="term" value="F:heme binding"/>
    <property type="evidence" value="ECO:0007669"/>
    <property type="project" value="InterPro"/>
</dbReference>
<dbReference type="PANTHER" id="PTHR11961">
    <property type="entry name" value="CYTOCHROME C"/>
    <property type="match status" value="1"/>
</dbReference>
<keyword evidence="1" id="KW-0813">Transport</keyword>
<dbReference type="GO" id="GO:0009055">
    <property type="term" value="F:electron transfer activity"/>
    <property type="evidence" value="ECO:0007669"/>
    <property type="project" value="InterPro"/>
</dbReference>
<keyword evidence="2 6" id="KW-0349">Heme</keyword>
<name>S9QU48_9RHOB</name>
<feature type="domain" description="Cytochrome c" evidence="8">
    <location>
        <begin position="41"/>
        <end position="159"/>
    </location>
</feature>
<dbReference type="STRING" id="1123069.ruthe_02724"/>
<evidence type="ECO:0000256" key="2">
    <source>
        <dbReference type="ARBA" id="ARBA00022617"/>
    </source>
</evidence>
<dbReference type="GO" id="GO:0046872">
    <property type="term" value="F:metal ion binding"/>
    <property type="evidence" value="ECO:0007669"/>
    <property type="project" value="UniProtKB-KW"/>
</dbReference>
<dbReference type="EMBL" id="AOLV01000033">
    <property type="protein sequence ID" value="EPX83107.1"/>
    <property type="molecule type" value="Genomic_DNA"/>
</dbReference>
<dbReference type="HOGENOM" id="CLU_060944_1_0_5"/>
<evidence type="ECO:0000313" key="10">
    <source>
        <dbReference type="Proteomes" id="UP000015346"/>
    </source>
</evidence>
<gene>
    <name evidence="9" type="ORF">ruthe_02724</name>
</gene>
<dbReference type="OrthoDB" id="9805828at2"/>
<proteinExistence type="predicted"/>
<feature type="chain" id="PRO_5004568165" evidence="7">
    <location>
        <begin position="27"/>
        <end position="170"/>
    </location>
</feature>
<protein>
    <submittedName>
        <fullName evidence="9">Cytochrome c2</fullName>
    </submittedName>
</protein>
<evidence type="ECO:0000313" key="9">
    <source>
        <dbReference type="EMBL" id="EPX83107.1"/>
    </source>
</evidence>
<dbReference type="InterPro" id="IPR036909">
    <property type="entry name" value="Cyt_c-like_dom_sf"/>
</dbReference>
<keyword evidence="5 6" id="KW-0408">Iron</keyword>
<reference evidence="9 10" key="1">
    <citation type="journal article" date="2013" name="Stand. Genomic Sci.">
        <title>Genome sequence of the reddish-pigmented Rubellimicrobium thermophilum type strain (DSM 16684(T)), a member of the Roseobacter clade.</title>
        <authorList>
            <person name="Fiebig A."/>
            <person name="Riedel T."/>
            <person name="Gronow S."/>
            <person name="Petersen J."/>
            <person name="Klenk H.P."/>
            <person name="Goker M."/>
        </authorList>
    </citation>
    <scope>NUCLEOTIDE SEQUENCE [LARGE SCALE GENOMIC DNA]</scope>
    <source>
        <strain evidence="9 10">DSM 16684</strain>
    </source>
</reference>
<dbReference type="PATRIC" id="fig|1123069.3.peg.2699"/>
<comment type="caution">
    <text evidence="9">The sequence shown here is derived from an EMBL/GenBank/DDBJ whole genome shotgun (WGS) entry which is preliminary data.</text>
</comment>
<dbReference type="SUPFAM" id="SSF46626">
    <property type="entry name" value="Cytochrome c"/>
    <property type="match status" value="1"/>
</dbReference>
<dbReference type="AlphaFoldDB" id="S9QU48"/>
<dbReference type="InterPro" id="IPR002327">
    <property type="entry name" value="Cyt_c_1A/1B"/>
</dbReference>
<keyword evidence="3 6" id="KW-0479">Metal-binding</keyword>
<dbReference type="RefSeq" id="WP_021098796.1">
    <property type="nucleotide sequence ID" value="NZ_KE557324.1"/>
</dbReference>
<dbReference type="InterPro" id="IPR009056">
    <property type="entry name" value="Cyt_c-like_dom"/>
</dbReference>
<evidence type="ECO:0000259" key="8">
    <source>
        <dbReference type="PROSITE" id="PS51007"/>
    </source>
</evidence>
<evidence type="ECO:0000256" key="6">
    <source>
        <dbReference type="PROSITE-ProRule" id="PRU00433"/>
    </source>
</evidence>
<keyword evidence="10" id="KW-1185">Reference proteome</keyword>
<dbReference type="Proteomes" id="UP000015346">
    <property type="component" value="Unassembled WGS sequence"/>
</dbReference>
<organism evidence="9 10">
    <name type="scientific">Rubellimicrobium thermophilum DSM 16684</name>
    <dbReference type="NCBI Taxonomy" id="1123069"/>
    <lineage>
        <taxon>Bacteria</taxon>
        <taxon>Pseudomonadati</taxon>
        <taxon>Pseudomonadota</taxon>
        <taxon>Alphaproteobacteria</taxon>
        <taxon>Rhodobacterales</taxon>
        <taxon>Roseobacteraceae</taxon>
        <taxon>Rubellimicrobium</taxon>
    </lineage>
</organism>
<evidence type="ECO:0000256" key="7">
    <source>
        <dbReference type="SAM" id="SignalP"/>
    </source>
</evidence>
<dbReference type="Gene3D" id="1.10.760.10">
    <property type="entry name" value="Cytochrome c-like domain"/>
    <property type="match status" value="1"/>
</dbReference>
<sequence length="170" mass="17698">MKPRLFATAIVASLLPGALMSQDASAPEAGGAPVDLAAFSGDAAAGEQQFARQCVSCHVVQNEAGEVLAGRNARTGPNLWQAVGNRPAHVEGFAYSPAMKAYGESGVLWAEDNLVHYLLDPTTHLREALGDSSARSKMAYKVRDEGQARDIAAYLATFGLPAGEQPGTGG</sequence>
<keyword evidence="7" id="KW-0732">Signal</keyword>
<feature type="signal peptide" evidence="7">
    <location>
        <begin position="1"/>
        <end position="26"/>
    </location>
</feature>
<keyword evidence="4" id="KW-0249">Electron transport</keyword>
<evidence type="ECO:0000256" key="1">
    <source>
        <dbReference type="ARBA" id="ARBA00022448"/>
    </source>
</evidence>
<evidence type="ECO:0000256" key="3">
    <source>
        <dbReference type="ARBA" id="ARBA00022723"/>
    </source>
</evidence>
<evidence type="ECO:0000256" key="5">
    <source>
        <dbReference type="ARBA" id="ARBA00023004"/>
    </source>
</evidence>
<dbReference type="PROSITE" id="PS51007">
    <property type="entry name" value="CYTC"/>
    <property type="match status" value="1"/>
</dbReference>
<evidence type="ECO:0000256" key="4">
    <source>
        <dbReference type="ARBA" id="ARBA00022982"/>
    </source>
</evidence>
<accession>S9QU48</accession>